<evidence type="ECO:0000256" key="6">
    <source>
        <dbReference type="ARBA" id="ARBA00059163"/>
    </source>
</evidence>
<organism evidence="9 10">
    <name type="scientific">Pleurodeles waltl</name>
    <name type="common">Iberian ribbed newt</name>
    <dbReference type="NCBI Taxonomy" id="8319"/>
    <lineage>
        <taxon>Eukaryota</taxon>
        <taxon>Metazoa</taxon>
        <taxon>Chordata</taxon>
        <taxon>Craniata</taxon>
        <taxon>Vertebrata</taxon>
        <taxon>Euteleostomi</taxon>
        <taxon>Amphibia</taxon>
        <taxon>Batrachia</taxon>
        <taxon>Caudata</taxon>
        <taxon>Salamandroidea</taxon>
        <taxon>Salamandridae</taxon>
        <taxon>Pleurodelinae</taxon>
        <taxon>Pleurodeles</taxon>
    </lineage>
</organism>
<keyword evidence="3 7" id="KW-0964">Secreted</keyword>
<dbReference type="Proteomes" id="UP001066276">
    <property type="component" value="Chromosome 12"/>
</dbReference>
<dbReference type="GO" id="GO:0005764">
    <property type="term" value="C:lysosome"/>
    <property type="evidence" value="ECO:0007669"/>
    <property type="project" value="UniProtKB-SubCell"/>
</dbReference>
<dbReference type="EMBL" id="JANPWB010000016">
    <property type="protein sequence ID" value="KAJ1085489.1"/>
    <property type="molecule type" value="Genomic_DNA"/>
</dbReference>
<evidence type="ECO:0000256" key="2">
    <source>
        <dbReference type="ARBA" id="ARBA00011615"/>
    </source>
</evidence>
<dbReference type="EC" id="1.8.-.-" evidence="7"/>
<evidence type="ECO:0000256" key="8">
    <source>
        <dbReference type="SAM" id="SignalP"/>
    </source>
</evidence>
<evidence type="ECO:0000256" key="5">
    <source>
        <dbReference type="ARBA" id="ARBA00023180"/>
    </source>
</evidence>
<proteinExistence type="inferred from homology"/>
<evidence type="ECO:0000313" key="10">
    <source>
        <dbReference type="Proteomes" id="UP001066276"/>
    </source>
</evidence>
<feature type="signal peptide" evidence="8">
    <location>
        <begin position="1"/>
        <end position="15"/>
    </location>
</feature>
<dbReference type="GO" id="GO:0002376">
    <property type="term" value="P:immune system process"/>
    <property type="evidence" value="ECO:0007669"/>
    <property type="project" value="UniProtKB-KW"/>
</dbReference>
<keyword evidence="7" id="KW-1015">Disulfide bond</keyword>
<dbReference type="PANTHER" id="PTHR13234">
    <property type="entry name" value="GAMMA-INTERFERON INDUCIBLE LYSOSOMAL THIOL REDUCTASE GILT"/>
    <property type="match status" value="1"/>
</dbReference>
<keyword evidence="7" id="KW-0560">Oxidoreductase</keyword>
<keyword evidence="5 7" id="KW-0325">Glycoprotein</keyword>
<evidence type="ECO:0000256" key="7">
    <source>
        <dbReference type="RuleBase" id="RU369109"/>
    </source>
</evidence>
<dbReference type="GO" id="GO:0005576">
    <property type="term" value="C:extracellular region"/>
    <property type="evidence" value="ECO:0007669"/>
    <property type="project" value="UniProtKB-SubCell"/>
</dbReference>
<feature type="chain" id="PRO_5043731369" description="Gamma-interferon-inducible lysosomal thiol reductase" evidence="8">
    <location>
        <begin position="16"/>
        <end position="257"/>
    </location>
</feature>
<evidence type="ECO:0000256" key="1">
    <source>
        <dbReference type="ARBA" id="ARBA00005679"/>
    </source>
</evidence>
<gene>
    <name evidence="9" type="ORF">NDU88_005621</name>
</gene>
<keyword evidence="10" id="KW-1185">Reference proteome</keyword>
<dbReference type="GO" id="GO:0016671">
    <property type="term" value="F:oxidoreductase activity, acting on a sulfur group of donors, disulfide as acceptor"/>
    <property type="evidence" value="ECO:0007669"/>
    <property type="project" value="UniProtKB-UniRule"/>
</dbReference>
<comment type="function">
    <text evidence="7">Lysosomal thiol reductase that can reduce protein disulfide bonds. Facilitates the complete unfolding of proteins destined for lysosomal degradation. Plays an important role in antigen processing.</text>
</comment>
<keyword evidence="4 7" id="KW-0732">Signal</keyword>
<reference evidence="9" key="1">
    <citation type="journal article" date="2022" name="bioRxiv">
        <title>Sequencing and chromosome-scale assembly of the giantPleurodeles waltlgenome.</title>
        <authorList>
            <person name="Brown T."/>
            <person name="Elewa A."/>
            <person name="Iarovenko S."/>
            <person name="Subramanian E."/>
            <person name="Araus A.J."/>
            <person name="Petzold A."/>
            <person name="Susuki M."/>
            <person name="Suzuki K.-i.T."/>
            <person name="Hayashi T."/>
            <person name="Toyoda A."/>
            <person name="Oliveira C."/>
            <person name="Osipova E."/>
            <person name="Leigh N.D."/>
            <person name="Simon A."/>
            <person name="Yun M.H."/>
        </authorList>
    </citation>
    <scope>NUCLEOTIDE SEQUENCE</scope>
    <source>
        <strain evidence="9">20211129_DDA</strain>
        <tissue evidence="9">Liver</tissue>
    </source>
</reference>
<keyword evidence="7" id="KW-0676">Redox-active center</keyword>
<dbReference type="Pfam" id="PF03227">
    <property type="entry name" value="GILT"/>
    <property type="match status" value="1"/>
</dbReference>
<keyword evidence="7" id="KW-0458">Lysosome</keyword>
<evidence type="ECO:0000313" key="9">
    <source>
        <dbReference type="EMBL" id="KAJ1085489.1"/>
    </source>
</evidence>
<comment type="caution">
    <text evidence="9">The sequence shown here is derived from an EMBL/GenBank/DDBJ whole genome shotgun (WGS) entry which is preliminary data.</text>
</comment>
<sequence>MKTVLPLVLLGVVSAATLPGCHHSPGLWCSSWDIAVACKVEKQCVEFYSRSESSSEELVQIELYYECLCGGCRSFFTSQLFPTWMMLNSIMNITLVPYGNAQERNESGKWVFECQHGPNECLGNMIETCLMNILGSADQYLPIIYCIESAENVIKSVQPCLEVYQPELSLDKIMQCANGDLGNKLMHENAQRTQRLDPPHKFVPWIVVNGKHTDELQSKALSALFNLICETYTGPKPIACQAKKGPIPLEADRVCMN</sequence>
<accession>A0AAV7L5D5</accession>
<keyword evidence="7" id="KW-0391">Immunity</keyword>
<evidence type="ECO:0000256" key="3">
    <source>
        <dbReference type="ARBA" id="ARBA00022525"/>
    </source>
</evidence>
<protein>
    <recommendedName>
        <fullName evidence="7">Gamma-interferon-inducible lysosomal thiol reductase</fullName>
        <ecNumber evidence="7">1.8.-.-</ecNumber>
    </recommendedName>
    <alternativeName>
        <fullName evidence="7">Gamma-interferon-inducible protein IP-30</fullName>
    </alternativeName>
</protein>
<dbReference type="InterPro" id="IPR004911">
    <property type="entry name" value="Interferon-induced_GILT"/>
</dbReference>
<comment type="subunit">
    <text evidence="2 7">Dimer; disulfide-linked.</text>
</comment>
<dbReference type="PANTHER" id="PTHR13234:SF8">
    <property type="entry name" value="GAMMA-INTERFERON-INDUCIBLE LYSOSOMAL THIOL REDUCTASE"/>
    <property type="match status" value="1"/>
</dbReference>
<comment type="function">
    <text evidence="6">Lysosomal thiol reductase that can reduce protein disulfide bonds. May facilitate the complete unfolding of proteins destined for lysosomal degradation. Plays an important role in antigen processing. Facilitates the generation of MHC class II-restricted epitodes from disulfide bond-containing antigen by the endocytic reduction of disulfide bonds. Also facilitates MHC class I-restricted recognition of exogenous antigens containing disulfide bonds by CD8+ T-cells or crosspresentation.</text>
</comment>
<name>A0AAV7L5D5_PLEWA</name>
<comment type="similarity">
    <text evidence="1 7">Belongs to the GILT family.</text>
</comment>
<evidence type="ECO:0000256" key="4">
    <source>
        <dbReference type="ARBA" id="ARBA00022729"/>
    </source>
</evidence>
<comment type="subcellular location">
    <subcellularLocation>
        <location evidence="7">Secreted</location>
    </subcellularLocation>
    <subcellularLocation>
        <location evidence="7">Lysosome</location>
    </subcellularLocation>
</comment>
<dbReference type="AlphaFoldDB" id="A0AAV7L5D5"/>